<dbReference type="CDD" id="cd01559">
    <property type="entry name" value="ADCL_like"/>
    <property type="match status" value="1"/>
</dbReference>
<comment type="similarity">
    <text evidence="2">Belongs to the class-IV pyridoxal-phosphate-dependent aminotransferase family.</text>
</comment>
<comment type="catalytic activity">
    <reaction evidence="9">
        <text>4-amino-4-deoxychorismate = 4-aminobenzoate + pyruvate + H(+)</text>
        <dbReference type="Rhea" id="RHEA:16201"/>
        <dbReference type="ChEBI" id="CHEBI:15361"/>
        <dbReference type="ChEBI" id="CHEBI:15378"/>
        <dbReference type="ChEBI" id="CHEBI:17836"/>
        <dbReference type="ChEBI" id="CHEBI:58406"/>
        <dbReference type="EC" id="4.1.3.38"/>
    </reaction>
</comment>
<dbReference type="GO" id="GO:0008696">
    <property type="term" value="F:4-amino-4-deoxychorismate lyase activity"/>
    <property type="evidence" value="ECO:0007669"/>
    <property type="project" value="UniProtKB-UniRule"/>
</dbReference>
<evidence type="ECO:0000256" key="4">
    <source>
        <dbReference type="ARBA" id="ARBA00022898"/>
    </source>
</evidence>
<dbReference type="EC" id="4.1.3.38" evidence="8 10"/>
<organism evidence="11 12">
    <name type="scientific">Paraglaciecola polaris LMG 21857</name>
    <dbReference type="NCBI Taxonomy" id="1129793"/>
    <lineage>
        <taxon>Bacteria</taxon>
        <taxon>Pseudomonadati</taxon>
        <taxon>Pseudomonadota</taxon>
        <taxon>Gammaproteobacteria</taxon>
        <taxon>Alteromonadales</taxon>
        <taxon>Alteromonadaceae</taxon>
        <taxon>Paraglaciecola</taxon>
    </lineage>
</organism>
<evidence type="ECO:0000256" key="6">
    <source>
        <dbReference type="ARBA" id="ARBA00023239"/>
    </source>
</evidence>
<dbReference type="OrthoDB" id="9805628at2"/>
<dbReference type="RefSeq" id="WP_007104659.1">
    <property type="nucleotide sequence ID" value="NZ_BAER01000044.1"/>
</dbReference>
<keyword evidence="5" id="KW-0289">Folate biosynthesis</keyword>
<proteinExistence type="inferred from homology"/>
<comment type="caution">
    <text evidence="11">The sequence shown here is derived from an EMBL/GenBank/DDBJ whole genome shotgun (WGS) entry which is preliminary data.</text>
</comment>
<comment type="subunit">
    <text evidence="3">Homodimer.</text>
</comment>
<dbReference type="GO" id="GO:0046656">
    <property type="term" value="P:folic acid biosynthetic process"/>
    <property type="evidence" value="ECO:0007669"/>
    <property type="project" value="UniProtKB-KW"/>
</dbReference>
<reference evidence="12" key="1">
    <citation type="journal article" date="2014" name="Environ. Microbiol.">
        <title>Comparative genomics of the marine bacterial genus Glaciecola reveals the high degree of genomic diversity and genomic characteristic for cold adaptation.</title>
        <authorList>
            <person name="Qin Q.L."/>
            <person name="Xie B.B."/>
            <person name="Yu Y."/>
            <person name="Shu Y.L."/>
            <person name="Rong J.C."/>
            <person name="Zhang Y.J."/>
            <person name="Zhao D.L."/>
            <person name="Chen X.L."/>
            <person name="Zhang X.Y."/>
            <person name="Chen B."/>
            <person name="Zhou B.C."/>
            <person name="Zhang Y.Z."/>
        </authorList>
    </citation>
    <scope>NUCLEOTIDE SEQUENCE [LARGE SCALE GENOMIC DNA]</scope>
    <source>
        <strain evidence="12">LMG 21857</strain>
    </source>
</reference>
<dbReference type="InterPro" id="IPR050571">
    <property type="entry name" value="Class-IV_PLP-Dep_Aminotrnsfr"/>
</dbReference>
<evidence type="ECO:0000256" key="3">
    <source>
        <dbReference type="ARBA" id="ARBA00011738"/>
    </source>
</evidence>
<dbReference type="NCBIfam" id="NF004761">
    <property type="entry name" value="PRK06092.1"/>
    <property type="match status" value="1"/>
</dbReference>
<dbReference type="STRING" id="1129793.GPLA_1967"/>
<dbReference type="InterPro" id="IPR043131">
    <property type="entry name" value="BCAT-like_N"/>
</dbReference>
<dbReference type="InterPro" id="IPR017824">
    <property type="entry name" value="Aminodeoxychorismate_lyase_IV"/>
</dbReference>
<protein>
    <recommendedName>
        <fullName evidence="8 10">Aminodeoxychorismate lyase</fullName>
        <ecNumber evidence="8 10">4.1.3.38</ecNumber>
    </recommendedName>
</protein>
<dbReference type="Gene3D" id="3.20.10.10">
    <property type="entry name" value="D-amino Acid Aminotransferase, subunit A, domain 2"/>
    <property type="match status" value="1"/>
</dbReference>
<dbReference type="GO" id="GO:0008153">
    <property type="term" value="P:4-aminobenzoate biosynthetic process"/>
    <property type="evidence" value="ECO:0007669"/>
    <property type="project" value="UniProtKB-UniRule"/>
</dbReference>
<evidence type="ECO:0000256" key="8">
    <source>
        <dbReference type="ARBA" id="ARBA00035676"/>
    </source>
</evidence>
<evidence type="ECO:0000256" key="10">
    <source>
        <dbReference type="NCBIfam" id="TIGR03461"/>
    </source>
</evidence>
<dbReference type="Proteomes" id="UP000006322">
    <property type="component" value="Unassembled WGS sequence"/>
</dbReference>
<dbReference type="InterPro" id="IPR001544">
    <property type="entry name" value="Aminotrans_IV"/>
</dbReference>
<name>K6YJI0_9ALTE</name>
<dbReference type="PANTHER" id="PTHR42743:SF2">
    <property type="entry name" value="AMINODEOXYCHORISMATE LYASE"/>
    <property type="match status" value="1"/>
</dbReference>
<dbReference type="PANTHER" id="PTHR42743">
    <property type="entry name" value="AMINO-ACID AMINOTRANSFERASE"/>
    <property type="match status" value="1"/>
</dbReference>
<comment type="cofactor">
    <cofactor evidence="1">
        <name>pyridoxal 5'-phosphate</name>
        <dbReference type="ChEBI" id="CHEBI:597326"/>
    </cofactor>
</comment>
<comment type="pathway">
    <text evidence="7">Cofactor biosynthesis; tetrahydrofolate biosynthesis; 4-aminobenzoate from chorismate: step 2/2.</text>
</comment>
<dbReference type="NCBIfam" id="TIGR03461">
    <property type="entry name" value="pabC_Proteo"/>
    <property type="match status" value="1"/>
</dbReference>
<dbReference type="SUPFAM" id="SSF56752">
    <property type="entry name" value="D-aminoacid aminotransferase-like PLP-dependent enzymes"/>
    <property type="match status" value="1"/>
</dbReference>
<keyword evidence="12" id="KW-1185">Reference proteome</keyword>
<evidence type="ECO:0000313" key="11">
    <source>
        <dbReference type="EMBL" id="GAC32874.1"/>
    </source>
</evidence>
<dbReference type="AlphaFoldDB" id="K6YJI0"/>
<evidence type="ECO:0000256" key="5">
    <source>
        <dbReference type="ARBA" id="ARBA00022909"/>
    </source>
</evidence>
<keyword evidence="6 11" id="KW-0456">Lyase</keyword>
<dbReference type="InterPro" id="IPR036038">
    <property type="entry name" value="Aminotransferase-like"/>
</dbReference>
<dbReference type="Gene3D" id="3.30.470.10">
    <property type="match status" value="1"/>
</dbReference>
<accession>K6YJI0</accession>
<dbReference type="InterPro" id="IPR043132">
    <property type="entry name" value="BCAT-like_C"/>
</dbReference>
<evidence type="ECO:0000256" key="2">
    <source>
        <dbReference type="ARBA" id="ARBA00009320"/>
    </source>
</evidence>
<gene>
    <name evidence="11" type="primary">pabC</name>
    <name evidence="11" type="ORF">GPLA_1967</name>
</gene>
<evidence type="ECO:0000256" key="7">
    <source>
        <dbReference type="ARBA" id="ARBA00035633"/>
    </source>
</evidence>
<evidence type="ECO:0000256" key="9">
    <source>
        <dbReference type="ARBA" id="ARBA00049529"/>
    </source>
</evidence>
<evidence type="ECO:0000256" key="1">
    <source>
        <dbReference type="ARBA" id="ARBA00001933"/>
    </source>
</evidence>
<keyword evidence="4" id="KW-0663">Pyridoxal phosphate</keyword>
<evidence type="ECO:0000313" key="12">
    <source>
        <dbReference type="Proteomes" id="UP000006322"/>
    </source>
</evidence>
<dbReference type="GO" id="GO:0030170">
    <property type="term" value="F:pyridoxal phosphate binding"/>
    <property type="evidence" value="ECO:0007669"/>
    <property type="project" value="InterPro"/>
</dbReference>
<dbReference type="GO" id="GO:0005829">
    <property type="term" value="C:cytosol"/>
    <property type="evidence" value="ECO:0007669"/>
    <property type="project" value="TreeGrafter"/>
</dbReference>
<sequence length="273" mass="30280">MIVNGLPATQIDIADRAMQYGDGCFTTMAVKDGNIELWAAHLARLEGSCERLYIPFTAWAQLTLDVINAAQKETLAVLKVIISRGVGGRGYSPTGADNPSYIITRHAMPVHYHNWREGGIELNISNITLAKQPILAGLKHLNRLEQVLIKRELALDAFHDCVVLDTDSNIVESSVGNIFWYHDNAWFTPSLEFSGVNGVMRNHAMAFLKDSGMPVFTCREGLSTLQSAHEVFVCNSLMGVVPVNSIEYNDGHRAYYLSDKTREVQQGVAHYNV</sequence>
<dbReference type="Pfam" id="PF01063">
    <property type="entry name" value="Aminotran_4"/>
    <property type="match status" value="1"/>
</dbReference>
<dbReference type="EMBL" id="BAER01000044">
    <property type="protein sequence ID" value="GAC32874.1"/>
    <property type="molecule type" value="Genomic_DNA"/>
</dbReference>